<dbReference type="GO" id="GO:0003743">
    <property type="term" value="F:translation initiation factor activity"/>
    <property type="evidence" value="ECO:0007669"/>
    <property type="project" value="UniProtKB-KW"/>
</dbReference>
<evidence type="ECO:0000256" key="2">
    <source>
        <dbReference type="ARBA" id="ARBA00022540"/>
    </source>
</evidence>
<dbReference type="Pfam" id="PF00707">
    <property type="entry name" value="IF3_C"/>
    <property type="match status" value="1"/>
</dbReference>
<dbReference type="PANTHER" id="PTHR10938:SF0">
    <property type="entry name" value="TRANSLATION INITIATION FACTOR IF-3, MITOCHONDRIAL"/>
    <property type="match status" value="1"/>
</dbReference>
<protein>
    <recommendedName>
        <fullName evidence="7">Translation initiation factor IF-3</fullName>
    </recommendedName>
</protein>
<evidence type="ECO:0008006" key="7">
    <source>
        <dbReference type="Google" id="ProtNLM"/>
    </source>
</evidence>
<reference evidence="6" key="1">
    <citation type="submission" date="2021-01" db="EMBL/GenBank/DDBJ databases">
        <authorList>
            <person name="Corre E."/>
            <person name="Pelletier E."/>
            <person name="Niang G."/>
            <person name="Scheremetjew M."/>
            <person name="Finn R."/>
            <person name="Kale V."/>
            <person name="Holt S."/>
            <person name="Cochrane G."/>
            <person name="Meng A."/>
            <person name="Brown T."/>
            <person name="Cohen L."/>
        </authorList>
    </citation>
    <scope>NUCLEOTIDE SEQUENCE</scope>
    <source>
        <strain evidence="6">CCMP1897</strain>
    </source>
</reference>
<dbReference type="InterPro" id="IPR001288">
    <property type="entry name" value="Translation_initiation_fac_3"/>
</dbReference>
<dbReference type="InterPro" id="IPR036788">
    <property type="entry name" value="T_IF-3_C_sf"/>
</dbReference>
<dbReference type="GO" id="GO:0043022">
    <property type="term" value="F:ribosome binding"/>
    <property type="evidence" value="ECO:0007669"/>
    <property type="project" value="TreeGrafter"/>
</dbReference>
<name>A0A7S3U8T7_9CHLO</name>
<dbReference type="GO" id="GO:0032790">
    <property type="term" value="P:ribosome disassembly"/>
    <property type="evidence" value="ECO:0007669"/>
    <property type="project" value="TreeGrafter"/>
</dbReference>
<evidence type="ECO:0000313" key="6">
    <source>
        <dbReference type="EMBL" id="CAE0606434.1"/>
    </source>
</evidence>
<dbReference type="GO" id="GO:0005737">
    <property type="term" value="C:cytoplasm"/>
    <property type="evidence" value="ECO:0007669"/>
    <property type="project" value="UniProtKB-ARBA"/>
</dbReference>
<dbReference type="NCBIfam" id="TIGR00168">
    <property type="entry name" value="infC"/>
    <property type="match status" value="1"/>
</dbReference>
<feature type="domain" description="Translation initiation factor 3 N-terminal" evidence="5">
    <location>
        <begin position="61"/>
        <end position="130"/>
    </location>
</feature>
<evidence type="ECO:0000259" key="4">
    <source>
        <dbReference type="Pfam" id="PF00707"/>
    </source>
</evidence>
<dbReference type="SUPFAM" id="SSF54364">
    <property type="entry name" value="Translation initiation factor IF3, N-terminal domain"/>
    <property type="match status" value="1"/>
</dbReference>
<organism evidence="6">
    <name type="scientific">Picocystis salinarum</name>
    <dbReference type="NCBI Taxonomy" id="88271"/>
    <lineage>
        <taxon>Eukaryota</taxon>
        <taxon>Viridiplantae</taxon>
        <taxon>Chlorophyta</taxon>
        <taxon>Picocystophyceae</taxon>
        <taxon>Picocystales</taxon>
        <taxon>Picocystaceae</taxon>
        <taxon>Picocystis</taxon>
    </lineage>
</organism>
<dbReference type="Pfam" id="PF05198">
    <property type="entry name" value="IF3_N"/>
    <property type="match status" value="1"/>
</dbReference>
<dbReference type="SUPFAM" id="SSF55200">
    <property type="entry name" value="Translation initiation factor IF3, C-terminal domain"/>
    <property type="match status" value="1"/>
</dbReference>
<sequence>MWTTTRHVGATRLARAGTASKPNHAILGVRNGGRFVVEARNARPGMRSGRGPPGKKNLHLINRDIRAPEVRLQGENKEALGIMDVEEALDRAREVGLDLVCIQEKADPPVCRLLDYKKFLYDEEKKKKEAKKKSAAGRVEVKELKLRPNTDVHDYQVRLRSAQKFLSKGDKVKINIQFRGREMEFKNIGQEICEKFIADLGDSAVVEGKIRMEGRNMLMFLAPSKT</sequence>
<dbReference type="InterPro" id="IPR036787">
    <property type="entry name" value="T_IF-3_N_sf"/>
</dbReference>
<dbReference type="EMBL" id="HBIS01000295">
    <property type="protein sequence ID" value="CAE0606434.1"/>
    <property type="molecule type" value="Transcribed_RNA"/>
</dbReference>
<keyword evidence="3" id="KW-0648">Protein biosynthesis</keyword>
<evidence type="ECO:0000256" key="1">
    <source>
        <dbReference type="ARBA" id="ARBA00005439"/>
    </source>
</evidence>
<comment type="similarity">
    <text evidence="1">Belongs to the IF-3 family.</text>
</comment>
<dbReference type="Gene3D" id="3.10.20.80">
    <property type="entry name" value="Translation initiation factor 3 (IF-3), N-terminal domain"/>
    <property type="match status" value="1"/>
</dbReference>
<dbReference type="FunFam" id="3.30.110.10:FF:000001">
    <property type="entry name" value="Translation initiation factor IF-3"/>
    <property type="match status" value="1"/>
</dbReference>
<accession>A0A7S3U8T7</accession>
<dbReference type="InterPro" id="IPR019814">
    <property type="entry name" value="Translation_initiation_fac_3_N"/>
</dbReference>
<evidence type="ECO:0000256" key="3">
    <source>
        <dbReference type="ARBA" id="ARBA00022917"/>
    </source>
</evidence>
<dbReference type="HAMAP" id="MF_00080">
    <property type="entry name" value="IF_3"/>
    <property type="match status" value="1"/>
</dbReference>
<keyword evidence="2" id="KW-0396">Initiation factor</keyword>
<dbReference type="Gene3D" id="3.30.110.10">
    <property type="entry name" value="Translation initiation factor 3 (IF-3), C-terminal domain"/>
    <property type="match status" value="1"/>
</dbReference>
<dbReference type="PANTHER" id="PTHR10938">
    <property type="entry name" value="TRANSLATION INITIATION FACTOR IF-3"/>
    <property type="match status" value="1"/>
</dbReference>
<proteinExistence type="inferred from homology"/>
<gene>
    <name evidence="6" type="ORF">PSAL00342_LOCUS250</name>
</gene>
<evidence type="ECO:0000259" key="5">
    <source>
        <dbReference type="Pfam" id="PF05198"/>
    </source>
</evidence>
<dbReference type="InterPro" id="IPR019815">
    <property type="entry name" value="Translation_initiation_fac_3_C"/>
</dbReference>
<dbReference type="AlphaFoldDB" id="A0A7S3U8T7"/>
<feature type="domain" description="Translation initiation factor 3 C-terminal" evidence="4">
    <location>
        <begin position="139"/>
        <end position="223"/>
    </location>
</feature>